<feature type="region of interest" description="Disordered" evidence="2">
    <location>
        <begin position="144"/>
        <end position="195"/>
    </location>
</feature>
<dbReference type="PANTHER" id="PTHR13612:SF0">
    <property type="entry name" value="ENHANCER OF MRNA-DECAPPING PROTEIN 3"/>
    <property type="match status" value="1"/>
</dbReference>
<feature type="region of interest" description="Disordered" evidence="2">
    <location>
        <begin position="62"/>
        <end position="110"/>
    </location>
</feature>
<feature type="compositionally biased region" description="Polar residues" evidence="2">
    <location>
        <begin position="76"/>
        <end position="86"/>
    </location>
</feature>
<feature type="coiled-coil region" evidence="1">
    <location>
        <begin position="333"/>
        <end position="360"/>
    </location>
</feature>
<dbReference type="OrthoDB" id="10030313at2759"/>
<dbReference type="PANTHER" id="PTHR13612">
    <property type="entry name" value="ENHANCER OF MRNA-DECAPPING PROTEIN 3"/>
    <property type="match status" value="1"/>
</dbReference>
<gene>
    <name evidence="4" type="ORF">UHOR_02622</name>
</gene>
<dbReference type="GO" id="GO:0033962">
    <property type="term" value="P:P-body assembly"/>
    <property type="evidence" value="ECO:0007669"/>
    <property type="project" value="TreeGrafter"/>
</dbReference>
<comment type="caution">
    <text evidence="4">The sequence shown here is derived from an EMBL/GenBank/DDBJ whole genome shotgun (WGS) entry which is preliminary data.</text>
</comment>
<dbReference type="EMBL" id="CAGI01000181">
    <property type="protein sequence ID" value="CCF53197.1"/>
    <property type="molecule type" value="Genomic_DNA"/>
</dbReference>
<reference evidence="4 5" key="1">
    <citation type="journal article" date="2012" name="Plant Cell">
        <title>Genome comparison of barley and maize smut fungi reveals targeted loss of RNA silencing components and species-specific presence of transposable elements.</title>
        <authorList>
            <person name="Laurie J.D."/>
            <person name="Ali S."/>
            <person name="Linning R."/>
            <person name="Mannhaupt G."/>
            <person name="Wong P."/>
            <person name="Gueldener U."/>
            <person name="Muensterkoetter M."/>
            <person name="Moore R."/>
            <person name="Kahmann R."/>
            <person name="Bakkeren G."/>
            <person name="Schirawski J."/>
        </authorList>
    </citation>
    <scope>NUCLEOTIDE SEQUENCE [LARGE SCALE GENOMIC DNA]</scope>
    <source>
        <strain evidence="5">Uh4875-4</strain>
    </source>
</reference>
<evidence type="ECO:0000313" key="4">
    <source>
        <dbReference type="EMBL" id="CCF53197.1"/>
    </source>
</evidence>
<dbReference type="AlphaFoldDB" id="I2G204"/>
<feature type="compositionally biased region" description="Low complexity" evidence="2">
    <location>
        <begin position="762"/>
        <end position="771"/>
    </location>
</feature>
<dbReference type="PROSITE" id="PS51512">
    <property type="entry name" value="DFDF"/>
    <property type="match status" value="1"/>
</dbReference>
<dbReference type="HOGENOM" id="CLU_380405_0_0_1"/>
<feature type="compositionally biased region" description="Low complexity" evidence="2">
    <location>
        <begin position="151"/>
        <end position="162"/>
    </location>
</feature>
<keyword evidence="1" id="KW-0175">Coiled coil</keyword>
<feature type="domain" description="DFDF" evidence="3">
    <location>
        <begin position="193"/>
        <end position="229"/>
    </location>
</feature>
<dbReference type="GO" id="GO:0031087">
    <property type="term" value="P:deadenylation-independent decapping of nuclear-transcribed mRNA"/>
    <property type="evidence" value="ECO:0007669"/>
    <property type="project" value="TreeGrafter"/>
</dbReference>
<dbReference type="InterPro" id="IPR019050">
    <property type="entry name" value="FDF_dom"/>
</dbReference>
<dbReference type="SMART" id="SM01199">
    <property type="entry name" value="FDF"/>
    <property type="match status" value="1"/>
</dbReference>
<dbReference type="OMA" id="ICRNYQG"/>
<evidence type="ECO:0000313" key="5">
    <source>
        <dbReference type="Proteomes" id="UP000006174"/>
    </source>
</evidence>
<feature type="region of interest" description="Disordered" evidence="2">
    <location>
        <begin position="249"/>
        <end position="275"/>
    </location>
</feature>
<evidence type="ECO:0000256" key="2">
    <source>
        <dbReference type="SAM" id="MobiDB-lite"/>
    </source>
</evidence>
<dbReference type="eggNOG" id="KOG2585">
    <property type="taxonomic scope" value="Eukaryota"/>
</dbReference>
<organism evidence="4 5">
    <name type="scientific">Ustilago hordei</name>
    <name type="common">Barley covered smut fungus</name>
    <dbReference type="NCBI Taxonomy" id="120017"/>
    <lineage>
        <taxon>Eukaryota</taxon>
        <taxon>Fungi</taxon>
        <taxon>Dikarya</taxon>
        <taxon>Basidiomycota</taxon>
        <taxon>Ustilaginomycotina</taxon>
        <taxon>Ustilaginomycetes</taxon>
        <taxon>Ustilaginales</taxon>
        <taxon>Ustilaginaceae</taxon>
        <taxon>Ustilago</taxon>
    </lineage>
</organism>
<dbReference type="STRING" id="1128400.I2G204"/>
<name>I2G204_USTHO</name>
<keyword evidence="5" id="KW-1185">Reference proteome</keyword>
<feature type="compositionally biased region" description="Low complexity" evidence="2">
    <location>
        <begin position="64"/>
        <end position="75"/>
    </location>
</feature>
<evidence type="ECO:0000256" key="1">
    <source>
        <dbReference type="SAM" id="Coils"/>
    </source>
</evidence>
<sequence>MSSPFIGLNVKITLHSRPGSSLHSKILSIDQASNTLTVQKQDGSQAVLKRTDIASLAAIKSVEPTTKSASSSPASGNPTRNDTATPSKLLGKAKNHNDAEHASFPSKPAVAALASSDPAIMSLNRSNDATATSTEHHFANHLLAPLQGSDPAGSRSSTPSRSRSPRPKPAAAVQTPKPAKKKQAAVSISRGSSPAIPNAALSDEFDFSAGLKAFDKKKIWDDIRASDHTDPASLLVSHNRIANAPIELVRGPNGVGPANSVSTPDRGRTSVKDGQQKLRPNEMVCSPSPEHVPSPNPCPSIATAKPAQSTQTAASVQQATALVVASIPNKPTYEQLEERVRKLEAELALARRRNTLLEELAGLGLGVPTRADAASDFSKPLVVSPPVQPNTDKPATDAAVATVEKDLSNMSLQSSSTLPAAIMASAQEQRSSTSASLSDALAAAGFNVSSQTPSAASTPAPATPSSISAPIFTAPKDAAAEKEEPLFGHIIDPPVLTLLFPTAALQHAALARMEAFYESDSKARSYLTLQQAADERICRNYQGFNFPVRQGVQEWLDAMYEATSLDDASDDTDVPKWWAPHCSNEENQLLDVLVSLGAISPYEGASSRSEDSETGNIKYVISCVASQAHSTLPHELLHALYFLSAPYRSFVTRQYASLSSANKKVIETDLGMRKYSPSVFEDEFQAYLAEGLGTEKEFGNKPAAECKNIADALRAQVSKEWKKLGLDLEGGKQQEKWEDVKWQTLDRYAAVQKANKKKKAEGSSAGSPAKVKSGKKSKK</sequence>
<protein>
    <recommendedName>
        <fullName evidence="3">DFDF domain-containing protein</fullName>
    </recommendedName>
</protein>
<proteinExistence type="predicted"/>
<dbReference type="Proteomes" id="UP000006174">
    <property type="component" value="Unassembled WGS sequence"/>
</dbReference>
<accession>I2G204</accession>
<feature type="region of interest" description="Disordered" evidence="2">
    <location>
        <begin position="753"/>
        <end position="779"/>
    </location>
</feature>
<feature type="compositionally biased region" description="Basic and acidic residues" evidence="2">
    <location>
        <begin position="265"/>
        <end position="275"/>
    </location>
</feature>
<dbReference type="GO" id="GO:0000932">
    <property type="term" value="C:P-body"/>
    <property type="evidence" value="ECO:0007669"/>
    <property type="project" value="TreeGrafter"/>
</dbReference>
<dbReference type="InterPro" id="IPR025762">
    <property type="entry name" value="DFDF"/>
</dbReference>
<evidence type="ECO:0000259" key="3">
    <source>
        <dbReference type="PROSITE" id="PS51512"/>
    </source>
</evidence>
<dbReference type="GO" id="GO:0003729">
    <property type="term" value="F:mRNA binding"/>
    <property type="evidence" value="ECO:0007669"/>
    <property type="project" value="TreeGrafter"/>
</dbReference>